<name>A0A1M6KVX2_9FIRM</name>
<dbReference type="EMBL" id="FQZV01000032">
    <property type="protein sequence ID" value="SHJ63040.1"/>
    <property type="molecule type" value="Genomic_DNA"/>
</dbReference>
<evidence type="ECO:0000313" key="1">
    <source>
        <dbReference type="EMBL" id="SHJ63040.1"/>
    </source>
</evidence>
<accession>A0A1M6KVX2</accession>
<reference evidence="2" key="1">
    <citation type="submission" date="2016-11" db="EMBL/GenBank/DDBJ databases">
        <authorList>
            <person name="Varghese N."/>
            <person name="Submissions S."/>
        </authorList>
    </citation>
    <scope>NUCLEOTIDE SEQUENCE [LARGE SCALE GENOMIC DNA]</scope>
    <source>
        <strain evidence="2">DSM 17957</strain>
    </source>
</reference>
<evidence type="ECO:0000313" key="2">
    <source>
        <dbReference type="Proteomes" id="UP000184536"/>
    </source>
</evidence>
<sequence>MRIIAIHNTENKFELIAENLKISIKNLFRLQEYSHICKK</sequence>
<protein>
    <submittedName>
        <fullName evidence="1">Uncharacterized protein</fullName>
    </submittedName>
</protein>
<keyword evidence="2" id="KW-1185">Reference proteome</keyword>
<dbReference type="STRING" id="1121919.SAMN02745975_02518"/>
<dbReference type="AlphaFoldDB" id="A0A1M6KVX2"/>
<dbReference type="Proteomes" id="UP000184536">
    <property type="component" value="Unassembled WGS sequence"/>
</dbReference>
<gene>
    <name evidence="1" type="ORF">SAMN02745975_02518</name>
</gene>
<proteinExistence type="predicted"/>
<organism evidence="1 2">
    <name type="scientific">Geosporobacter subterraneus DSM 17957</name>
    <dbReference type="NCBI Taxonomy" id="1121919"/>
    <lineage>
        <taxon>Bacteria</taxon>
        <taxon>Bacillati</taxon>
        <taxon>Bacillota</taxon>
        <taxon>Clostridia</taxon>
        <taxon>Peptostreptococcales</taxon>
        <taxon>Thermotaleaceae</taxon>
        <taxon>Geosporobacter</taxon>
    </lineage>
</organism>